<dbReference type="STRING" id="244292.ABW17_30000"/>
<dbReference type="EMBL" id="LQPH01000083">
    <property type="protein sequence ID" value="ORW26754.1"/>
    <property type="molecule type" value="Genomic_DNA"/>
</dbReference>
<feature type="domain" description="PPE" evidence="2">
    <location>
        <begin position="3"/>
        <end position="165"/>
    </location>
</feature>
<dbReference type="FunFam" id="1.20.1260.20:FF:000001">
    <property type="entry name" value="PPE family protein PPE41"/>
    <property type="match status" value="1"/>
</dbReference>
<reference evidence="4 5" key="1">
    <citation type="submission" date="2016-01" db="EMBL/GenBank/DDBJ databases">
        <title>The new phylogeny of the genus Mycobacterium.</title>
        <authorList>
            <person name="Tarcisio F."/>
            <person name="Conor M."/>
            <person name="Antonella G."/>
            <person name="Elisabetta G."/>
            <person name="Giulia F.S."/>
            <person name="Sara T."/>
            <person name="Anna F."/>
            <person name="Clotilde B."/>
            <person name="Roberto B."/>
            <person name="Veronica D.S."/>
            <person name="Fabio R."/>
            <person name="Monica P."/>
            <person name="Olivier J."/>
            <person name="Enrico T."/>
            <person name="Nicola S."/>
        </authorList>
    </citation>
    <scope>NUCLEOTIDE SEQUENCE [LARGE SCALE GENOMIC DNA]</scope>
    <source>
        <strain evidence="4 5">DSM 44803</strain>
    </source>
</reference>
<feature type="domain" description="PPE family C-terminal" evidence="3">
    <location>
        <begin position="328"/>
        <end position="411"/>
    </location>
</feature>
<proteinExistence type="inferred from homology"/>
<protein>
    <recommendedName>
        <fullName evidence="6">PPE family protein</fullName>
    </recommendedName>
</protein>
<feature type="non-terminal residue" evidence="4">
    <location>
        <position position="416"/>
    </location>
</feature>
<name>A0A1X1ZTG0_9MYCO</name>
<comment type="similarity">
    <text evidence="1">Belongs to the mycobacterial PPE family.</text>
</comment>
<keyword evidence="5" id="KW-1185">Reference proteome</keyword>
<evidence type="ECO:0000259" key="2">
    <source>
        <dbReference type="Pfam" id="PF00823"/>
    </source>
</evidence>
<dbReference type="Pfam" id="PF12484">
    <property type="entry name" value="PPE-SVP"/>
    <property type="match status" value="1"/>
</dbReference>
<dbReference type="PANTHER" id="PTHR46766:SF1">
    <property type="entry name" value="GLUTAMINE-RICH PROTEIN 2"/>
    <property type="match status" value="1"/>
</dbReference>
<dbReference type="Proteomes" id="UP000193781">
    <property type="component" value="Unassembled WGS sequence"/>
</dbReference>
<evidence type="ECO:0000313" key="5">
    <source>
        <dbReference type="Proteomes" id="UP000193781"/>
    </source>
</evidence>
<comment type="caution">
    <text evidence="4">The sequence shown here is derived from an EMBL/GenBank/DDBJ whole genome shotgun (WGS) entry which is preliminary data.</text>
</comment>
<dbReference type="GO" id="GO:0052572">
    <property type="term" value="P:response to host immune response"/>
    <property type="evidence" value="ECO:0007669"/>
    <property type="project" value="TreeGrafter"/>
</dbReference>
<dbReference type="InterPro" id="IPR022171">
    <property type="entry name" value="PPE_C"/>
</dbReference>
<dbReference type="AlphaFoldDB" id="A0A1X1ZTG0"/>
<dbReference type="PANTHER" id="PTHR46766">
    <property type="entry name" value="GLUTAMINE-RICH PROTEIN 2"/>
    <property type="match status" value="1"/>
</dbReference>
<evidence type="ECO:0000313" key="4">
    <source>
        <dbReference type="EMBL" id="ORW26754.1"/>
    </source>
</evidence>
<organism evidence="4 5">
    <name type="scientific">Mycobacterium nebraskense</name>
    <dbReference type="NCBI Taxonomy" id="244292"/>
    <lineage>
        <taxon>Bacteria</taxon>
        <taxon>Bacillati</taxon>
        <taxon>Actinomycetota</taxon>
        <taxon>Actinomycetes</taxon>
        <taxon>Mycobacteriales</taxon>
        <taxon>Mycobacteriaceae</taxon>
        <taxon>Mycobacterium</taxon>
    </lineage>
</organism>
<dbReference type="Gene3D" id="1.20.1260.20">
    <property type="entry name" value="PPE superfamily"/>
    <property type="match status" value="1"/>
</dbReference>
<evidence type="ECO:0008006" key="6">
    <source>
        <dbReference type="Google" id="ProtNLM"/>
    </source>
</evidence>
<dbReference type="OrthoDB" id="4753201at2"/>
<dbReference type="SUPFAM" id="SSF140459">
    <property type="entry name" value="PE/PPE dimer-like"/>
    <property type="match status" value="1"/>
</dbReference>
<dbReference type="RefSeq" id="WP_085164536.1">
    <property type="nucleotide sequence ID" value="NZ_LQPH01000083.1"/>
</dbReference>
<sequence length="416" mass="41500">MFDFGALPPEVNSGRMYAGPGSGPLMAASAAWDEIAAEVATAASGYGSVVSELTSGPWVGPASSSMVSAVLPYVSWLGVVAGLAEETASQGRAAAAAFEAAFAMTVPPPVIAANRVLLATLIATNFFGQNTPAIMATEAQYMEMWAQDAAAMYGYAAASATASELAPFEAPPNTTTPDGVADQALALTQAAQQPAGNSAQTVASSTSQLATTQFATVAAPQAASTTTQTGPSTLLTSAIQNFLQSGPPTPTNNYLGLAPGIYDTLLKRNTGLAYFSNGLAQFSSSIAQQLVFGPGGSTAGAGGAWFPTPQFAQLGLGNLGNVGGGAISAGAGQAAHVGALSVPQQWATLTSAVSPANAAEAEAIPVQAAGSTSPPGNALLRGMPTGAIGRRTAAAGYSHKYGFRYSVLTRPPSAGE</sequence>
<dbReference type="InterPro" id="IPR000030">
    <property type="entry name" value="PPE_dom"/>
</dbReference>
<dbReference type="Pfam" id="PF00823">
    <property type="entry name" value="PPE"/>
    <property type="match status" value="1"/>
</dbReference>
<gene>
    <name evidence="4" type="ORF">AWC17_29965</name>
</gene>
<dbReference type="InterPro" id="IPR038332">
    <property type="entry name" value="PPE_sf"/>
</dbReference>
<accession>A0A1X1ZTG0</accession>
<evidence type="ECO:0000256" key="1">
    <source>
        <dbReference type="ARBA" id="ARBA00010652"/>
    </source>
</evidence>
<evidence type="ECO:0000259" key="3">
    <source>
        <dbReference type="Pfam" id="PF12484"/>
    </source>
</evidence>